<dbReference type="Pfam" id="PF24467">
    <property type="entry name" value="ARM_FBXO47"/>
    <property type="match status" value="1"/>
</dbReference>
<keyword evidence="1" id="KW-0732">Signal</keyword>
<proteinExistence type="predicted"/>
<dbReference type="EMBL" id="PZQS01000003">
    <property type="protein sequence ID" value="PVD33615.1"/>
    <property type="molecule type" value="Genomic_DNA"/>
</dbReference>
<dbReference type="PANTHER" id="PTHR34098">
    <property type="entry name" value="F-BOX ONLY PROTEIN 47"/>
    <property type="match status" value="1"/>
</dbReference>
<feature type="chain" id="PRO_5015588038" description="FBXO47 ARM repeats region domain-containing protein" evidence="1">
    <location>
        <begin position="17"/>
        <end position="463"/>
    </location>
</feature>
<dbReference type="OMA" id="AFACVTM"/>
<name>A0A2T7PJK8_POMCA</name>
<dbReference type="PANTHER" id="PTHR34098:SF1">
    <property type="entry name" value="F-BOX ONLY PROTEIN 47"/>
    <property type="match status" value="1"/>
</dbReference>
<evidence type="ECO:0000259" key="2">
    <source>
        <dbReference type="Pfam" id="PF24467"/>
    </source>
</evidence>
<evidence type="ECO:0000313" key="3">
    <source>
        <dbReference type="EMBL" id="PVD33615.1"/>
    </source>
</evidence>
<dbReference type="InterPro" id="IPR036047">
    <property type="entry name" value="F-box-like_dom_sf"/>
</dbReference>
<dbReference type="CDD" id="cd22112">
    <property type="entry name" value="F-box_FBXO47"/>
    <property type="match status" value="1"/>
</dbReference>
<dbReference type="SUPFAM" id="SSF81383">
    <property type="entry name" value="F-box domain"/>
    <property type="match status" value="1"/>
</dbReference>
<dbReference type="Proteomes" id="UP000245119">
    <property type="component" value="Linkage Group LG3"/>
</dbReference>
<reference evidence="3 4" key="1">
    <citation type="submission" date="2018-04" db="EMBL/GenBank/DDBJ databases">
        <title>The genome of golden apple snail Pomacea canaliculata provides insight into stress tolerance and invasive adaptation.</title>
        <authorList>
            <person name="Liu C."/>
            <person name="Liu B."/>
            <person name="Ren Y."/>
            <person name="Zhang Y."/>
            <person name="Wang H."/>
            <person name="Li S."/>
            <person name="Jiang F."/>
            <person name="Yin L."/>
            <person name="Zhang G."/>
            <person name="Qian W."/>
            <person name="Fan W."/>
        </authorList>
    </citation>
    <scope>NUCLEOTIDE SEQUENCE [LARGE SCALE GENOMIC DNA]</scope>
    <source>
        <strain evidence="3">SZHN2017</strain>
        <tissue evidence="3">Muscle</tissue>
    </source>
</reference>
<sequence>MFHLRRLSIIWASTLAALFSPGMDIKAYFTCKKPRRSNRLIVKEVEEKKVQAITQSPLGYFDILPIELKFCVLGYLSIDDLSLLTITSKSMRNLVECYRVSMFHTREVIVHSRAHGVLDVENQAEWLQRYKKLGLLMKRSTCLYATKERLKIVNDFLTRMMCANTENCKDQTRCVAQLCFGKFLHTMIAGWDDSECQRAFDAICQHTFILKNMKIVVSSKPGAHPCLEYDVRCFLRRVFLDACSNVADKAFWLTRILKPWPLVQQARLLYLLYGAAHNEEVLWYQMCGSSVDVTHLAHYFGGLACAMQTLYAQSNEWSEDDLISILDEMTSCPEEWVAENVAALLLACGDALTSKMLVSKAINGRVLELSSIITSFCLVSVKNSCGLSHVLGLVQSVLQAMDNTRDRIFFLNGLMDMFKELILDLHGFADSDEDGNEEKLYFLVTAFAEFSKRIIHLAFKTML</sequence>
<feature type="domain" description="FBXO47 ARM repeats region" evidence="2">
    <location>
        <begin position="213"/>
        <end position="410"/>
    </location>
</feature>
<keyword evidence="4" id="KW-1185">Reference proteome</keyword>
<gene>
    <name evidence="3" type="ORF">C0Q70_04873</name>
</gene>
<evidence type="ECO:0000313" key="4">
    <source>
        <dbReference type="Proteomes" id="UP000245119"/>
    </source>
</evidence>
<accession>A0A2T7PJK8</accession>
<dbReference type="OrthoDB" id="9858120at2759"/>
<protein>
    <recommendedName>
        <fullName evidence="2">FBXO47 ARM repeats region domain-containing protein</fullName>
    </recommendedName>
</protein>
<dbReference type="InterPro" id="IPR056622">
    <property type="entry name" value="ARM_FBXO47"/>
</dbReference>
<dbReference type="AlphaFoldDB" id="A0A2T7PJK8"/>
<evidence type="ECO:0000256" key="1">
    <source>
        <dbReference type="SAM" id="SignalP"/>
    </source>
</evidence>
<organism evidence="3 4">
    <name type="scientific">Pomacea canaliculata</name>
    <name type="common">Golden apple snail</name>
    <dbReference type="NCBI Taxonomy" id="400727"/>
    <lineage>
        <taxon>Eukaryota</taxon>
        <taxon>Metazoa</taxon>
        <taxon>Spiralia</taxon>
        <taxon>Lophotrochozoa</taxon>
        <taxon>Mollusca</taxon>
        <taxon>Gastropoda</taxon>
        <taxon>Caenogastropoda</taxon>
        <taxon>Architaenioglossa</taxon>
        <taxon>Ampullarioidea</taxon>
        <taxon>Ampullariidae</taxon>
        <taxon>Pomacea</taxon>
    </lineage>
</organism>
<feature type="signal peptide" evidence="1">
    <location>
        <begin position="1"/>
        <end position="16"/>
    </location>
</feature>
<comment type="caution">
    <text evidence="3">The sequence shown here is derived from an EMBL/GenBank/DDBJ whole genome shotgun (WGS) entry which is preliminary data.</text>
</comment>
<dbReference type="STRING" id="400727.A0A2T7PJK8"/>
<dbReference type="InterPro" id="IPR038946">
    <property type="entry name" value="FBXO47"/>
</dbReference>